<keyword evidence="2" id="KW-1185">Reference proteome</keyword>
<accession>A0A1J6IPT5</accession>
<dbReference type="AlphaFoldDB" id="A0A1J6IPT5"/>
<protein>
    <submittedName>
        <fullName evidence="1">Uncharacterized protein</fullName>
    </submittedName>
</protein>
<proteinExistence type="predicted"/>
<reference evidence="1" key="1">
    <citation type="submission" date="2016-11" db="EMBL/GenBank/DDBJ databases">
        <title>The genome of Nicotiana attenuata.</title>
        <authorList>
            <person name="Xu S."/>
            <person name="Brockmoeller T."/>
            <person name="Gaquerel E."/>
            <person name="Navarro A."/>
            <person name="Kuhl H."/>
            <person name="Gase K."/>
            <person name="Ling Z."/>
            <person name="Zhou W."/>
            <person name="Kreitzer C."/>
            <person name="Stanke M."/>
            <person name="Tang H."/>
            <person name="Lyons E."/>
            <person name="Pandey P."/>
            <person name="Pandey S.P."/>
            <person name="Timmermann B."/>
            <person name="Baldwin I.T."/>
        </authorList>
    </citation>
    <scope>NUCLEOTIDE SEQUENCE [LARGE SCALE GENOMIC DNA]</scope>
    <source>
        <strain evidence="1">UT</strain>
    </source>
</reference>
<gene>
    <name evidence="1" type="ORF">A4A49_08152</name>
</gene>
<evidence type="ECO:0000313" key="2">
    <source>
        <dbReference type="Proteomes" id="UP000187609"/>
    </source>
</evidence>
<dbReference type="EMBL" id="MJEQ01037193">
    <property type="protein sequence ID" value="OIS97160.1"/>
    <property type="molecule type" value="Genomic_DNA"/>
</dbReference>
<name>A0A1J6IPT5_NICAT</name>
<dbReference type="Gramene" id="OIS97160">
    <property type="protein sequence ID" value="OIS97160"/>
    <property type="gene ID" value="A4A49_08152"/>
</dbReference>
<evidence type="ECO:0000313" key="1">
    <source>
        <dbReference type="EMBL" id="OIS97160.1"/>
    </source>
</evidence>
<sequence length="117" mass="13277">MKPAVAIYNLGRNQFQNSRTDIRLASQGSISGLVFPRYKIDQHPQLNFKESNSRSTKLISITVTNPKRTDGISAQTTKPKLGSSVQDSENQKLKLFKTELNQLLNGFFKCRLQMFNN</sequence>
<comment type="caution">
    <text evidence="1">The sequence shown here is derived from an EMBL/GenBank/DDBJ whole genome shotgun (WGS) entry which is preliminary data.</text>
</comment>
<dbReference type="Proteomes" id="UP000187609">
    <property type="component" value="Unassembled WGS sequence"/>
</dbReference>
<organism evidence="1 2">
    <name type="scientific">Nicotiana attenuata</name>
    <name type="common">Coyote tobacco</name>
    <dbReference type="NCBI Taxonomy" id="49451"/>
    <lineage>
        <taxon>Eukaryota</taxon>
        <taxon>Viridiplantae</taxon>
        <taxon>Streptophyta</taxon>
        <taxon>Embryophyta</taxon>
        <taxon>Tracheophyta</taxon>
        <taxon>Spermatophyta</taxon>
        <taxon>Magnoliopsida</taxon>
        <taxon>eudicotyledons</taxon>
        <taxon>Gunneridae</taxon>
        <taxon>Pentapetalae</taxon>
        <taxon>asterids</taxon>
        <taxon>lamiids</taxon>
        <taxon>Solanales</taxon>
        <taxon>Solanaceae</taxon>
        <taxon>Nicotianoideae</taxon>
        <taxon>Nicotianeae</taxon>
        <taxon>Nicotiana</taxon>
    </lineage>
</organism>